<protein>
    <recommendedName>
        <fullName evidence="4 7">Flagellar hook-associated protein 1</fullName>
        <shortName evidence="7">HAP1</shortName>
    </recommendedName>
</protein>
<gene>
    <name evidence="7 11" type="primary">flgK</name>
    <name evidence="11" type="ORF">LJ751_16565</name>
</gene>
<dbReference type="PRINTS" id="PR01005">
    <property type="entry name" value="FLGHOOKAP1"/>
</dbReference>
<evidence type="ECO:0000256" key="2">
    <source>
        <dbReference type="ARBA" id="ARBA00004613"/>
    </source>
</evidence>
<feature type="domain" description="Flagellar hook-associated protein FlgK helical" evidence="10">
    <location>
        <begin position="98"/>
        <end position="328"/>
    </location>
</feature>
<comment type="similarity">
    <text evidence="3 7">Belongs to the flagella basal body rod proteins family.</text>
</comment>
<keyword evidence="11" id="KW-0969">Cilium</keyword>
<dbReference type="PANTHER" id="PTHR30033:SF1">
    <property type="entry name" value="FLAGELLAR HOOK-ASSOCIATED PROTEIN 1"/>
    <property type="match status" value="1"/>
</dbReference>
<dbReference type="Pfam" id="PF06429">
    <property type="entry name" value="Flg_bbr_C"/>
    <property type="match status" value="1"/>
</dbReference>
<feature type="domain" description="Flagellar basal-body/hook protein C-terminal" evidence="9">
    <location>
        <begin position="421"/>
        <end position="460"/>
    </location>
</feature>
<dbReference type="GO" id="GO:0005198">
    <property type="term" value="F:structural molecule activity"/>
    <property type="evidence" value="ECO:0007669"/>
    <property type="project" value="UniProtKB-UniRule"/>
</dbReference>
<comment type="caution">
    <text evidence="11">The sequence shown here is derived from an EMBL/GenBank/DDBJ whole genome shotgun (WGS) entry which is preliminary data.</text>
</comment>
<accession>A0A9X1M4L8</accession>
<dbReference type="GO" id="GO:0044780">
    <property type="term" value="P:bacterial-type flagellum assembly"/>
    <property type="evidence" value="ECO:0007669"/>
    <property type="project" value="InterPro"/>
</dbReference>
<dbReference type="Proteomes" id="UP001139264">
    <property type="component" value="Unassembled WGS sequence"/>
</dbReference>
<keyword evidence="6 7" id="KW-0975">Bacterial flagellum</keyword>
<dbReference type="GO" id="GO:0009424">
    <property type="term" value="C:bacterial-type flagellum hook"/>
    <property type="evidence" value="ECO:0007669"/>
    <property type="project" value="UniProtKB-UniRule"/>
</dbReference>
<evidence type="ECO:0000256" key="5">
    <source>
        <dbReference type="ARBA" id="ARBA00022525"/>
    </source>
</evidence>
<dbReference type="AlphaFoldDB" id="A0A9X1M4L8"/>
<sequence>MSTFSGLNTAYTALTAARRGLDVIGQNVANANTPGYTRQRLETSATAPLSSTGFSTGPRVGQGVTVDGIARLGSMQLDARVRATTAVSGFSAVRANALSALEVSLNEPGDNGISASLDDYWAAWQGVSNKPGDPAAVEVLLNEAATVASRISSGYLSVANQFKDVRSDLASMADELNTAGAQLAGLNGAIRSALSNGGSVNELLDQRNALASTVAALAGGTVREGADGMADILVEGNAFVTGEVFRPVEVTGGTALGGDPVRLVWSHRTGDSVALSSGEMAGALSLLAPGADLDKAAASYNSLAERLASTVNSVHRTGTAPGDGTPGSTTGLDFFGLDAGQPALSLHIIPTSASGIAAGNGTGGFDGSIADKISQLGTSADSPDKMWSAFVSGTGAAARSEMQQAKLAGVAASSAVGLQLANSSVDLDEENMNLLAYQHAYQGAARVMSAIDEMLDTLINRTGIVGR</sequence>
<keyword evidence="11" id="KW-0282">Flagellum</keyword>
<proteinExistence type="inferred from homology"/>
<evidence type="ECO:0000256" key="4">
    <source>
        <dbReference type="ARBA" id="ARBA00016244"/>
    </source>
</evidence>
<dbReference type="NCBIfam" id="TIGR02492">
    <property type="entry name" value="flgK_ends"/>
    <property type="match status" value="1"/>
</dbReference>
<feature type="domain" description="Flagellar basal body rod protein N-terminal" evidence="8">
    <location>
        <begin position="7"/>
        <end position="37"/>
    </location>
</feature>
<comment type="subcellular location">
    <subcellularLocation>
        <location evidence="1 7">Bacterial flagellum</location>
    </subcellularLocation>
    <subcellularLocation>
        <location evidence="2 7">Secreted</location>
    </subcellularLocation>
</comment>
<evidence type="ECO:0000256" key="7">
    <source>
        <dbReference type="RuleBase" id="RU362065"/>
    </source>
</evidence>
<dbReference type="InterPro" id="IPR053927">
    <property type="entry name" value="FlgK_helical"/>
</dbReference>
<evidence type="ECO:0000256" key="3">
    <source>
        <dbReference type="ARBA" id="ARBA00009677"/>
    </source>
</evidence>
<keyword evidence="11" id="KW-0966">Cell projection</keyword>
<evidence type="ECO:0000313" key="11">
    <source>
        <dbReference type="EMBL" id="MCC3270946.1"/>
    </source>
</evidence>
<dbReference type="InterPro" id="IPR010930">
    <property type="entry name" value="Flg_bb/hook_C_dom"/>
</dbReference>
<organism evidence="11 12">
    <name type="scientific">Arthrobacter gengyunqii</name>
    <dbReference type="NCBI Taxonomy" id="2886940"/>
    <lineage>
        <taxon>Bacteria</taxon>
        <taxon>Bacillati</taxon>
        <taxon>Actinomycetota</taxon>
        <taxon>Actinomycetes</taxon>
        <taxon>Micrococcales</taxon>
        <taxon>Micrococcaceae</taxon>
        <taxon>Arthrobacter</taxon>
    </lineage>
</organism>
<evidence type="ECO:0000313" key="12">
    <source>
        <dbReference type="Proteomes" id="UP001139264"/>
    </source>
</evidence>
<dbReference type="SUPFAM" id="SSF64518">
    <property type="entry name" value="Phase 1 flagellin"/>
    <property type="match status" value="1"/>
</dbReference>
<evidence type="ECO:0000259" key="8">
    <source>
        <dbReference type="Pfam" id="PF00460"/>
    </source>
</evidence>
<evidence type="ECO:0000256" key="6">
    <source>
        <dbReference type="ARBA" id="ARBA00023143"/>
    </source>
</evidence>
<dbReference type="InterPro" id="IPR002371">
    <property type="entry name" value="FlgK"/>
</dbReference>
<dbReference type="Pfam" id="PF00460">
    <property type="entry name" value="Flg_bb_rod"/>
    <property type="match status" value="1"/>
</dbReference>
<name>A0A9X1M4L8_9MICC</name>
<keyword evidence="5 7" id="KW-0964">Secreted</keyword>
<dbReference type="GO" id="GO:0005576">
    <property type="term" value="C:extracellular region"/>
    <property type="evidence" value="ECO:0007669"/>
    <property type="project" value="UniProtKB-SubCell"/>
</dbReference>
<dbReference type="PANTHER" id="PTHR30033">
    <property type="entry name" value="FLAGELLAR HOOK-ASSOCIATED PROTEIN 1"/>
    <property type="match status" value="1"/>
</dbReference>
<evidence type="ECO:0000256" key="1">
    <source>
        <dbReference type="ARBA" id="ARBA00004365"/>
    </source>
</evidence>
<evidence type="ECO:0000259" key="9">
    <source>
        <dbReference type="Pfam" id="PF06429"/>
    </source>
</evidence>
<dbReference type="Pfam" id="PF22638">
    <property type="entry name" value="FlgK_D1"/>
    <property type="match status" value="1"/>
</dbReference>
<dbReference type="RefSeq" id="WP_227909224.1">
    <property type="nucleotide sequence ID" value="NZ_CP095461.1"/>
</dbReference>
<evidence type="ECO:0000259" key="10">
    <source>
        <dbReference type="Pfam" id="PF22638"/>
    </source>
</evidence>
<reference evidence="11" key="1">
    <citation type="submission" date="2021-10" db="EMBL/GenBank/DDBJ databases">
        <title>Novel species in genus Arthrobacter.</title>
        <authorList>
            <person name="Liu Y."/>
        </authorList>
    </citation>
    <scope>NUCLEOTIDE SEQUENCE</scope>
    <source>
        <strain evidence="11">Zg-Y809</strain>
    </source>
</reference>
<dbReference type="InterPro" id="IPR001444">
    <property type="entry name" value="Flag_bb_rod_N"/>
</dbReference>
<dbReference type="EMBL" id="JAJFZP010000016">
    <property type="protein sequence ID" value="MCC3270946.1"/>
    <property type="molecule type" value="Genomic_DNA"/>
</dbReference>